<dbReference type="FunFam" id="1.10.510.10:FF:000030">
    <property type="entry name" value="Serine/threonine-protein kinase TAO2, putative"/>
    <property type="match status" value="1"/>
</dbReference>
<comment type="catalytic activity">
    <reaction evidence="9">
        <text>L-threonyl-[protein] + ATP = O-phospho-L-threonyl-[protein] + ADP + H(+)</text>
        <dbReference type="Rhea" id="RHEA:46608"/>
        <dbReference type="Rhea" id="RHEA-COMP:11060"/>
        <dbReference type="Rhea" id="RHEA-COMP:11605"/>
        <dbReference type="ChEBI" id="CHEBI:15378"/>
        <dbReference type="ChEBI" id="CHEBI:30013"/>
        <dbReference type="ChEBI" id="CHEBI:30616"/>
        <dbReference type="ChEBI" id="CHEBI:61977"/>
        <dbReference type="ChEBI" id="CHEBI:456216"/>
        <dbReference type="EC" id="2.7.11.1"/>
    </reaction>
</comment>
<evidence type="ECO:0000256" key="11">
    <source>
        <dbReference type="PROSITE-ProRule" id="PRU10141"/>
    </source>
</evidence>
<protein>
    <recommendedName>
        <fullName evidence="2">non-specific serine/threonine protein kinase</fullName>
        <ecNumber evidence="2">2.7.11.1</ecNumber>
    </recommendedName>
</protein>
<evidence type="ECO:0000256" key="7">
    <source>
        <dbReference type="ARBA" id="ARBA00022840"/>
    </source>
</evidence>
<keyword evidence="3" id="KW-0723">Serine/threonine-protein kinase</keyword>
<comment type="caution">
    <text evidence="13">The sequence shown here is derived from an EMBL/GenBank/DDBJ whole genome shotgun (WGS) entry which is preliminary data.</text>
</comment>
<evidence type="ECO:0000256" key="2">
    <source>
        <dbReference type="ARBA" id="ARBA00012513"/>
    </source>
</evidence>
<keyword evidence="14" id="KW-1185">Reference proteome</keyword>
<dbReference type="SMART" id="SM00220">
    <property type="entry name" value="S_TKc"/>
    <property type="match status" value="1"/>
</dbReference>
<evidence type="ECO:0000259" key="12">
    <source>
        <dbReference type="PROSITE" id="PS50011"/>
    </source>
</evidence>
<dbReference type="AlphaFoldDB" id="A0A1Y3BF18"/>
<dbReference type="EC" id="2.7.11.1" evidence="2"/>
<feature type="non-terminal residue" evidence="13">
    <location>
        <position position="309"/>
    </location>
</feature>
<keyword evidence="4" id="KW-0808">Transferase</keyword>
<reference evidence="13 14" key="1">
    <citation type="submission" date="2017-03" db="EMBL/GenBank/DDBJ databases">
        <title>Genome Survey of Euroglyphus maynei.</title>
        <authorList>
            <person name="Arlian L.G."/>
            <person name="Morgan M.S."/>
            <person name="Rider S.D."/>
        </authorList>
    </citation>
    <scope>NUCLEOTIDE SEQUENCE [LARGE SCALE GENOMIC DNA]</scope>
    <source>
        <strain evidence="13">Arlian Lab</strain>
        <tissue evidence="13">Whole body</tissue>
    </source>
</reference>
<dbReference type="SUPFAM" id="SSF56112">
    <property type="entry name" value="Protein kinase-like (PK-like)"/>
    <property type="match status" value="1"/>
</dbReference>
<evidence type="ECO:0000256" key="5">
    <source>
        <dbReference type="ARBA" id="ARBA00022741"/>
    </source>
</evidence>
<evidence type="ECO:0000256" key="6">
    <source>
        <dbReference type="ARBA" id="ARBA00022777"/>
    </source>
</evidence>
<dbReference type="InterPro" id="IPR017441">
    <property type="entry name" value="Protein_kinase_ATP_BS"/>
</dbReference>
<keyword evidence="8" id="KW-0175">Coiled coil</keyword>
<dbReference type="PANTHER" id="PTHR47167">
    <property type="entry name" value="SERINE/THREONINE-PROTEIN KINASE TAO1-LIKE PROTEIN"/>
    <property type="match status" value="1"/>
</dbReference>
<dbReference type="InterPro" id="IPR011009">
    <property type="entry name" value="Kinase-like_dom_sf"/>
</dbReference>
<feature type="binding site" evidence="11">
    <location>
        <position position="58"/>
    </location>
    <ligand>
        <name>ATP</name>
        <dbReference type="ChEBI" id="CHEBI:30616"/>
    </ligand>
</feature>
<dbReference type="PROSITE" id="PS50011">
    <property type="entry name" value="PROTEIN_KINASE_DOM"/>
    <property type="match status" value="1"/>
</dbReference>
<accession>A0A1Y3BF18</accession>
<proteinExistence type="inferred from homology"/>
<evidence type="ECO:0000256" key="4">
    <source>
        <dbReference type="ARBA" id="ARBA00022679"/>
    </source>
</evidence>
<dbReference type="PIRSF" id="PIRSF000654">
    <property type="entry name" value="Integrin-linked_kinase"/>
    <property type="match status" value="1"/>
</dbReference>
<dbReference type="InterPro" id="IPR051234">
    <property type="entry name" value="TAO_STE20_kinase"/>
</dbReference>
<dbReference type="InterPro" id="IPR000719">
    <property type="entry name" value="Prot_kinase_dom"/>
</dbReference>
<dbReference type="GO" id="GO:0005737">
    <property type="term" value="C:cytoplasm"/>
    <property type="evidence" value="ECO:0007669"/>
    <property type="project" value="TreeGrafter"/>
</dbReference>
<gene>
    <name evidence="13" type="ORF">BLA29_003696</name>
</gene>
<dbReference type="CDD" id="cd06607">
    <property type="entry name" value="STKc_TAO"/>
    <property type="match status" value="1"/>
</dbReference>
<evidence type="ECO:0000256" key="10">
    <source>
        <dbReference type="ARBA" id="ARBA00048679"/>
    </source>
</evidence>
<feature type="domain" description="Protein kinase" evidence="12">
    <location>
        <begin position="28"/>
        <end position="290"/>
    </location>
</feature>
<dbReference type="Proteomes" id="UP000194236">
    <property type="component" value="Unassembled WGS sequence"/>
</dbReference>
<dbReference type="GO" id="GO:0004674">
    <property type="term" value="F:protein serine/threonine kinase activity"/>
    <property type="evidence" value="ECO:0007669"/>
    <property type="project" value="UniProtKB-KW"/>
</dbReference>
<organism evidence="13 14">
    <name type="scientific">Euroglyphus maynei</name>
    <name type="common">Mayne's house dust mite</name>
    <dbReference type="NCBI Taxonomy" id="6958"/>
    <lineage>
        <taxon>Eukaryota</taxon>
        <taxon>Metazoa</taxon>
        <taxon>Ecdysozoa</taxon>
        <taxon>Arthropoda</taxon>
        <taxon>Chelicerata</taxon>
        <taxon>Arachnida</taxon>
        <taxon>Acari</taxon>
        <taxon>Acariformes</taxon>
        <taxon>Sarcoptiformes</taxon>
        <taxon>Astigmata</taxon>
        <taxon>Psoroptidia</taxon>
        <taxon>Analgoidea</taxon>
        <taxon>Pyroglyphidae</taxon>
        <taxon>Pyroglyphinae</taxon>
        <taxon>Euroglyphus</taxon>
    </lineage>
</organism>
<evidence type="ECO:0000256" key="1">
    <source>
        <dbReference type="ARBA" id="ARBA00008874"/>
    </source>
</evidence>
<keyword evidence="7 11" id="KW-0067">ATP-binding</keyword>
<evidence type="ECO:0000313" key="14">
    <source>
        <dbReference type="Proteomes" id="UP000194236"/>
    </source>
</evidence>
<sequence length="309" mass="35205">MPTHFRLGHLKDPEIAQYFDKEDPEKIFTDLREIGHGSFGAVYYARNVVTKEVVAIKKMSFTGKQSTEVRHHPYKWQDILKEVKFLKTLKNRNTIDYKGCYLKDQTAWLVMEYCLGSASDIIEVHKKPLKEEEISAICHDSLKGLEYLHSQSRIHRDVKAGNILLTENGSVKLADFGSASIISPANSFVGTPYWMAPEVILAMDEGQYDGKVDVWSLGITCIEMAERKPPYFNMNAMSALYHIAQNDSPTLSHVGSMNWTDLFRNFVNSCLKKNPNERPTSSAMLKHSFITRPRSHTVIMDLINRTKTA</sequence>
<comment type="catalytic activity">
    <reaction evidence="10">
        <text>L-seryl-[protein] + ATP = O-phospho-L-seryl-[protein] + ADP + H(+)</text>
        <dbReference type="Rhea" id="RHEA:17989"/>
        <dbReference type="Rhea" id="RHEA-COMP:9863"/>
        <dbReference type="Rhea" id="RHEA-COMP:11604"/>
        <dbReference type="ChEBI" id="CHEBI:15378"/>
        <dbReference type="ChEBI" id="CHEBI:29999"/>
        <dbReference type="ChEBI" id="CHEBI:30616"/>
        <dbReference type="ChEBI" id="CHEBI:83421"/>
        <dbReference type="ChEBI" id="CHEBI:456216"/>
        <dbReference type="EC" id="2.7.11.1"/>
    </reaction>
</comment>
<evidence type="ECO:0000256" key="3">
    <source>
        <dbReference type="ARBA" id="ARBA00022527"/>
    </source>
</evidence>
<dbReference type="OrthoDB" id="10016527at2759"/>
<comment type="similarity">
    <text evidence="1">Belongs to the protein kinase superfamily. STE Ser/Thr protein kinase family. STE20 subfamily.</text>
</comment>
<dbReference type="PROSITE" id="PS00107">
    <property type="entry name" value="PROTEIN_KINASE_ATP"/>
    <property type="match status" value="1"/>
</dbReference>
<name>A0A1Y3BF18_EURMA</name>
<evidence type="ECO:0000313" key="13">
    <source>
        <dbReference type="EMBL" id="OTF79452.1"/>
    </source>
</evidence>
<keyword evidence="6 13" id="KW-0418">Kinase</keyword>
<dbReference type="EMBL" id="MUJZ01023037">
    <property type="protein sequence ID" value="OTF79452.1"/>
    <property type="molecule type" value="Genomic_DNA"/>
</dbReference>
<evidence type="ECO:0000256" key="9">
    <source>
        <dbReference type="ARBA" id="ARBA00047899"/>
    </source>
</evidence>
<keyword evidence="5 11" id="KW-0547">Nucleotide-binding</keyword>
<dbReference type="Gene3D" id="3.30.200.20">
    <property type="entry name" value="Phosphorylase Kinase, domain 1"/>
    <property type="match status" value="1"/>
</dbReference>
<evidence type="ECO:0000256" key="8">
    <source>
        <dbReference type="ARBA" id="ARBA00023054"/>
    </source>
</evidence>
<dbReference type="GO" id="GO:0005524">
    <property type="term" value="F:ATP binding"/>
    <property type="evidence" value="ECO:0007669"/>
    <property type="project" value="UniProtKB-UniRule"/>
</dbReference>
<dbReference type="FunFam" id="3.30.200.20:FF:000029">
    <property type="entry name" value="Serine/threonine-protein kinase TAO2, putative"/>
    <property type="match status" value="1"/>
</dbReference>
<dbReference type="Gene3D" id="1.10.510.10">
    <property type="entry name" value="Transferase(Phosphotransferase) domain 1"/>
    <property type="match status" value="1"/>
</dbReference>
<dbReference type="PANTHER" id="PTHR47167:SF4">
    <property type="entry name" value="SERINE_THREONINE-PROTEIN KINASE TAO"/>
    <property type="match status" value="1"/>
</dbReference>
<dbReference type="Pfam" id="PF00069">
    <property type="entry name" value="Pkinase"/>
    <property type="match status" value="1"/>
</dbReference>